<keyword evidence="10" id="KW-1185">Reference proteome</keyword>
<evidence type="ECO:0000313" key="9">
    <source>
        <dbReference type="EMBL" id="MDP9824121.1"/>
    </source>
</evidence>
<dbReference type="PANTHER" id="PTHR11804">
    <property type="entry name" value="PROTEASE M3 THIMET OLIGOPEPTIDASE-RELATED"/>
    <property type="match status" value="1"/>
</dbReference>
<keyword evidence="5 7" id="KW-0862">Zinc</keyword>
<dbReference type="InterPro" id="IPR024077">
    <property type="entry name" value="Neurolysin/TOP_dom2"/>
</dbReference>
<dbReference type="InterPro" id="IPR001567">
    <property type="entry name" value="Pept_M3A_M3B_dom"/>
</dbReference>
<keyword evidence="4 7" id="KW-0378">Hydrolase</keyword>
<reference evidence="9 10" key="1">
    <citation type="submission" date="2023-07" db="EMBL/GenBank/DDBJ databases">
        <title>Sequencing the genomes of 1000 actinobacteria strains.</title>
        <authorList>
            <person name="Klenk H.-P."/>
        </authorList>
    </citation>
    <scope>NUCLEOTIDE SEQUENCE [LARGE SCALE GENOMIC DNA]</scope>
    <source>
        <strain evidence="9 10">GD13</strain>
    </source>
</reference>
<dbReference type="InterPro" id="IPR045090">
    <property type="entry name" value="Pept_M3A_M3B"/>
</dbReference>
<name>A0ABT9NUL1_9ACTN</name>
<evidence type="ECO:0000256" key="5">
    <source>
        <dbReference type="ARBA" id="ARBA00022833"/>
    </source>
</evidence>
<comment type="cofactor">
    <cofactor evidence="7">
        <name>Zn(2+)</name>
        <dbReference type="ChEBI" id="CHEBI:29105"/>
    </cofactor>
    <text evidence="7">Binds 1 zinc ion.</text>
</comment>
<dbReference type="EC" id="3.4.24.15" evidence="9"/>
<dbReference type="SUPFAM" id="SSF55486">
    <property type="entry name" value="Metalloproteases ('zincins'), catalytic domain"/>
    <property type="match status" value="1"/>
</dbReference>
<dbReference type="InterPro" id="IPR024079">
    <property type="entry name" value="MetalloPept_cat_dom_sf"/>
</dbReference>
<dbReference type="CDD" id="cd06455">
    <property type="entry name" value="M3A_TOP"/>
    <property type="match status" value="1"/>
</dbReference>
<evidence type="ECO:0000313" key="10">
    <source>
        <dbReference type="Proteomes" id="UP001240447"/>
    </source>
</evidence>
<feature type="domain" description="Peptidase M3A/M3B catalytic" evidence="8">
    <location>
        <begin position="219"/>
        <end position="653"/>
    </location>
</feature>
<evidence type="ECO:0000256" key="1">
    <source>
        <dbReference type="ARBA" id="ARBA00006040"/>
    </source>
</evidence>
<dbReference type="EMBL" id="JAUSQM010000001">
    <property type="protein sequence ID" value="MDP9824121.1"/>
    <property type="molecule type" value="Genomic_DNA"/>
</dbReference>
<dbReference type="Pfam" id="PF01432">
    <property type="entry name" value="Peptidase_M3"/>
    <property type="match status" value="1"/>
</dbReference>
<dbReference type="Gene3D" id="1.10.1370.10">
    <property type="entry name" value="Neurolysin, domain 3"/>
    <property type="match status" value="1"/>
</dbReference>
<dbReference type="PANTHER" id="PTHR11804:SF84">
    <property type="entry name" value="SACCHAROLYSIN"/>
    <property type="match status" value="1"/>
</dbReference>
<sequence length="658" mass="73089">MTSDETTSTSADLTPLQLPGDADASAWQQVLDDRCTQQVARAEAFVDRLVGHDAGDPAILGTWNDVGVALSNAAAAASLLSQVHPDAGLREAAERAEVAIDAFRTDLMLDARVFDQLASLDPSFFDAGGRRVLEHSLRDFRRAGVDRDADTRARLKEIAERETELAQTFSRNIRDGRRTTMVPVSALEGLPQDWRDAHPADADGMVAITSEYPDTLPFLTFSRDAAARREVATNFRSIAWPDNDTVLGELLRLRHEHATLLGYSGWADFDAEVKMIGSGEAIAEFIERIAADAEPAGRRDLAVLLERAQADDPSITEIDVSQLAFYEETVRREQYDVDAQQVRTYFDFAKVRQGLLDVTGRLFGLVYTPVTDAGTWHPEVTTYDVSLAAADGDDDADLVPLGRIHLDLHPREGKYNHAAQFDLVPGVLGQQLPEGVLVCNFPRGLMEHSDVVTLFHEFGHLMHHVLAGRHPWVRFSGVATEWDFVEAPSQMLEEWAWDADVLATFATNEAGEPIPAGLVAKMRAADEFGKGYQARTQMSYAAISYRLHEEQPADLHTRVHELSHEYALVRLLPEQHFHTGFGHLVGYTSGYYTYMWSLVIAKDLFSAFDPADLFDTEVATRYRDRVLAAGGSKDAAELVEDFLGRPYNSDAFRAWLER</sequence>
<evidence type="ECO:0000256" key="3">
    <source>
        <dbReference type="ARBA" id="ARBA00022723"/>
    </source>
</evidence>
<evidence type="ECO:0000256" key="6">
    <source>
        <dbReference type="ARBA" id="ARBA00023049"/>
    </source>
</evidence>
<keyword evidence="2 7" id="KW-0645">Protease</keyword>
<organism evidence="9 10">
    <name type="scientific">Nocardioides massiliensis</name>
    <dbReference type="NCBI Taxonomy" id="1325935"/>
    <lineage>
        <taxon>Bacteria</taxon>
        <taxon>Bacillati</taxon>
        <taxon>Actinomycetota</taxon>
        <taxon>Actinomycetes</taxon>
        <taxon>Propionibacteriales</taxon>
        <taxon>Nocardioidaceae</taxon>
        <taxon>Nocardioides</taxon>
    </lineage>
</organism>
<evidence type="ECO:0000256" key="7">
    <source>
        <dbReference type="RuleBase" id="RU003435"/>
    </source>
</evidence>
<dbReference type="GO" id="GO:0016787">
    <property type="term" value="F:hydrolase activity"/>
    <property type="evidence" value="ECO:0007669"/>
    <property type="project" value="UniProtKB-KW"/>
</dbReference>
<accession>A0ABT9NUL1</accession>
<comment type="similarity">
    <text evidence="1 7">Belongs to the peptidase M3 family.</text>
</comment>
<evidence type="ECO:0000256" key="2">
    <source>
        <dbReference type="ARBA" id="ARBA00022670"/>
    </source>
</evidence>
<keyword evidence="3 7" id="KW-0479">Metal-binding</keyword>
<proteinExistence type="inferred from homology"/>
<protein>
    <submittedName>
        <fullName evidence="9">Thimet oligopeptidase</fullName>
        <ecNumber evidence="9">3.4.24.15</ecNumber>
    </submittedName>
</protein>
<dbReference type="RefSeq" id="WP_246360300.1">
    <property type="nucleotide sequence ID" value="NZ_CCXJ01000288.1"/>
</dbReference>
<gene>
    <name evidence="9" type="ORF">J2S59_003930</name>
</gene>
<dbReference type="Gene3D" id="3.40.390.10">
    <property type="entry name" value="Collagenase (Catalytic Domain)"/>
    <property type="match status" value="1"/>
</dbReference>
<comment type="caution">
    <text evidence="9">The sequence shown here is derived from an EMBL/GenBank/DDBJ whole genome shotgun (WGS) entry which is preliminary data.</text>
</comment>
<evidence type="ECO:0000259" key="8">
    <source>
        <dbReference type="Pfam" id="PF01432"/>
    </source>
</evidence>
<evidence type="ECO:0000256" key="4">
    <source>
        <dbReference type="ARBA" id="ARBA00022801"/>
    </source>
</evidence>
<dbReference type="Proteomes" id="UP001240447">
    <property type="component" value="Unassembled WGS sequence"/>
</dbReference>
<keyword evidence="6 7" id="KW-0482">Metalloprotease</keyword>